<evidence type="ECO:0000313" key="2">
    <source>
        <dbReference type="EMBL" id="KIM44170.1"/>
    </source>
</evidence>
<gene>
    <name evidence="2" type="ORF">M413DRAFT_25627</name>
</gene>
<dbReference type="AlphaFoldDB" id="A0A0C3C5Q2"/>
<feature type="compositionally biased region" description="Low complexity" evidence="1">
    <location>
        <begin position="57"/>
        <end position="77"/>
    </location>
</feature>
<evidence type="ECO:0000313" key="3">
    <source>
        <dbReference type="Proteomes" id="UP000053424"/>
    </source>
</evidence>
<dbReference type="HOGENOM" id="CLU_1086087_0_0_1"/>
<proteinExistence type="predicted"/>
<feature type="compositionally biased region" description="Basic and acidic residues" evidence="1">
    <location>
        <begin position="14"/>
        <end position="25"/>
    </location>
</feature>
<dbReference type="EMBL" id="KN831774">
    <property type="protein sequence ID" value="KIM44170.1"/>
    <property type="molecule type" value="Genomic_DNA"/>
</dbReference>
<dbReference type="Proteomes" id="UP000053424">
    <property type="component" value="Unassembled WGS sequence"/>
</dbReference>
<keyword evidence="3" id="KW-1185">Reference proteome</keyword>
<feature type="region of interest" description="Disordered" evidence="1">
    <location>
        <begin position="1"/>
        <end position="110"/>
    </location>
</feature>
<feature type="compositionally biased region" description="Polar residues" evidence="1">
    <location>
        <begin position="26"/>
        <end position="35"/>
    </location>
</feature>
<feature type="region of interest" description="Disordered" evidence="1">
    <location>
        <begin position="122"/>
        <end position="148"/>
    </location>
</feature>
<reference evidence="3" key="2">
    <citation type="submission" date="2015-01" db="EMBL/GenBank/DDBJ databases">
        <title>Evolutionary Origins and Diversification of the Mycorrhizal Mutualists.</title>
        <authorList>
            <consortium name="DOE Joint Genome Institute"/>
            <consortium name="Mycorrhizal Genomics Consortium"/>
            <person name="Kohler A."/>
            <person name="Kuo A."/>
            <person name="Nagy L.G."/>
            <person name="Floudas D."/>
            <person name="Copeland A."/>
            <person name="Barry K.W."/>
            <person name="Cichocki N."/>
            <person name="Veneault-Fourrey C."/>
            <person name="LaButti K."/>
            <person name="Lindquist E.A."/>
            <person name="Lipzen A."/>
            <person name="Lundell T."/>
            <person name="Morin E."/>
            <person name="Murat C."/>
            <person name="Riley R."/>
            <person name="Ohm R."/>
            <person name="Sun H."/>
            <person name="Tunlid A."/>
            <person name="Henrissat B."/>
            <person name="Grigoriev I.V."/>
            <person name="Hibbett D.S."/>
            <person name="Martin F."/>
        </authorList>
    </citation>
    <scope>NUCLEOTIDE SEQUENCE [LARGE SCALE GENOMIC DNA]</scope>
    <source>
        <strain evidence="3">h7</strain>
    </source>
</reference>
<reference evidence="2 3" key="1">
    <citation type="submission" date="2014-04" db="EMBL/GenBank/DDBJ databases">
        <authorList>
            <consortium name="DOE Joint Genome Institute"/>
            <person name="Kuo A."/>
            <person name="Gay G."/>
            <person name="Dore J."/>
            <person name="Kohler A."/>
            <person name="Nagy L.G."/>
            <person name="Floudas D."/>
            <person name="Copeland A."/>
            <person name="Barry K.W."/>
            <person name="Cichocki N."/>
            <person name="Veneault-Fourrey C."/>
            <person name="LaButti K."/>
            <person name="Lindquist E.A."/>
            <person name="Lipzen A."/>
            <person name="Lundell T."/>
            <person name="Morin E."/>
            <person name="Murat C."/>
            <person name="Sun H."/>
            <person name="Tunlid A."/>
            <person name="Henrissat B."/>
            <person name="Grigoriev I.V."/>
            <person name="Hibbett D.S."/>
            <person name="Martin F."/>
            <person name="Nordberg H.P."/>
            <person name="Cantor M.N."/>
            <person name="Hua S.X."/>
        </authorList>
    </citation>
    <scope>NUCLEOTIDE SEQUENCE [LARGE SCALE GENOMIC DNA]</scope>
    <source>
        <strain evidence="3">h7</strain>
    </source>
</reference>
<accession>A0A0C3C5Q2</accession>
<protein>
    <submittedName>
        <fullName evidence="2">Uncharacterized protein</fullName>
    </submittedName>
</protein>
<organism evidence="2 3">
    <name type="scientific">Hebeloma cylindrosporum</name>
    <dbReference type="NCBI Taxonomy" id="76867"/>
    <lineage>
        <taxon>Eukaryota</taxon>
        <taxon>Fungi</taxon>
        <taxon>Dikarya</taxon>
        <taxon>Basidiomycota</taxon>
        <taxon>Agaricomycotina</taxon>
        <taxon>Agaricomycetes</taxon>
        <taxon>Agaricomycetidae</taxon>
        <taxon>Agaricales</taxon>
        <taxon>Agaricineae</taxon>
        <taxon>Hymenogastraceae</taxon>
        <taxon>Hebeloma</taxon>
    </lineage>
</organism>
<name>A0A0C3C5Q2_HEBCY</name>
<feature type="compositionally biased region" description="Low complexity" evidence="1">
    <location>
        <begin position="135"/>
        <end position="148"/>
    </location>
</feature>
<sequence>MLCLRLTHSTGNRESTDSEAGRERASLSQGSSSADHGNGIPMPPRHPRAQGQGRGRTSTGASSSSAAAAMAALTSDHTASRTTSVPGPSAEHAPSVRDPSPPRHGVDIPWNQRGLLVPSARRSRWGPSQQPHDGATTSSDSPPDISTAAGSFVTAAATIEVTRPRRIAVASEPCHLVVGEPLALLDLRCGRAAWLNDLEKIWGLVVLGGLCDPRCFLVRPEPIGVGWRPSLNLSFLGNRSTGHHESDTPPKVLHTC</sequence>
<evidence type="ECO:0000256" key="1">
    <source>
        <dbReference type="SAM" id="MobiDB-lite"/>
    </source>
</evidence>